<dbReference type="SMART" id="SM00345">
    <property type="entry name" value="HTH_GNTR"/>
    <property type="match status" value="1"/>
</dbReference>
<dbReference type="Proteomes" id="UP000548326">
    <property type="component" value="Unassembled WGS sequence"/>
</dbReference>
<evidence type="ECO:0000259" key="4">
    <source>
        <dbReference type="PROSITE" id="PS50949"/>
    </source>
</evidence>
<dbReference type="InterPro" id="IPR008920">
    <property type="entry name" value="TF_FadR/GntR_C"/>
</dbReference>
<dbReference type="EMBL" id="JACHCA010000010">
    <property type="protein sequence ID" value="MBB6129586.1"/>
    <property type="molecule type" value="Genomic_DNA"/>
</dbReference>
<dbReference type="GO" id="GO:0003677">
    <property type="term" value="F:DNA binding"/>
    <property type="evidence" value="ECO:0007669"/>
    <property type="project" value="UniProtKB-KW"/>
</dbReference>
<reference evidence="7 8" key="1">
    <citation type="submission" date="2020-08" db="EMBL/GenBank/DDBJ databases">
        <title>Genomic Encyclopedia of Type Strains, Phase IV (KMG-V): Genome sequencing to study the core and pangenomes of soil and plant-associated prokaryotes.</title>
        <authorList>
            <person name="Whitman W."/>
        </authorList>
    </citation>
    <scope>NUCLEOTIDE SEQUENCE [LARGE SCALE GENOMIC DNA]</scope>
    <source>
        <strain evidence="5 7">ANJLi2</strain>
        <strain evidence="6 8">MP601</strain>
    </source>
</reference>
<organism evidence="6 8">
    <name type="scientific">Mucilaginibacter lappiensis</name>
    <dbReference type="NCBI Taxonomy" id="354630"/>
    <lineage>
        <taxon>Bacteria</taxon>
        <taxon>Pseudomonadati</taxon>
        <taxon>Bacteroidota</taxon>
        <taxon>Sphingobacteriia</taxon>
        <taxon>Sphingobacteriales</taxon>
        <taxon>Sphingobacteriaceae</taxon>
        <taxon>Mucilaginibacter</taxon>
    </lineage>
</organism>
<comment type="caution">
    <text evidence="6">The sequence shown here is derived from an EMBL/GenBank/DDBJ whole genome shotgun (WGS) entry which is preliminary data.</text>
</comment>
<dbReference type="CDD" id="cd07377">
    <property type="entry name" value="WHTH_GntR"/>
    <property type="match status" value="1"/>
</dbReference>
<evidence type="ECO:0000313" key="5">
    <source>
        <dbReference type="EMBL" id="MBB6111306.1"/>
    </source>
</evidence>
<accession>A0A1N7DGV3</accession>
<dbReference type="PRINTS" id="PR00035">
    <property type="entry name" value="HTHGNTR"/>
</dbReference>
<dbReference type="Pfam" id="PF07729">
    <property type="entry name" value="FCD"/>
    <property type="match status" value="1"/>
</dbReference>
<keyword evidence="3" id="KW-0804">Transcription</keyword>
<dbReference type="Proteomes" id="UP000541583">
    <property type="component" value="Unassembled WGS sequence"/>
</dbReference>
<proteinExistence type="predicted"/>
<dbReference type="AlphaFoldDB" id="A0A1N7DGV3"/>
<dbReference type="PANTHER" id="PTHR43537:SF47">
    <property type="entry name" value="REGULATORY PROTEIN GNTR HTH"/>
    <property type="match status" value="1"/>
</dbReference>
<dbReference type="Gene3D" id="1.10.10.10">
    <property type="entry name" value="Winged helix-like DNA-binding domain superfamily/Winged helix DNA-binding domain"/>
    <property type="match status" value="1"/>
</dbReference>
<evidence type="ECO:0000256" key="1">
    <source>
        <dbReference type="ARBA" id="ARBA00023015"/>
    </source>
</evidence>
<dbReference type="InterPro" id="IPR000524">
    <property type="entry name" value="Tscrpt_reg_HTH_GntR"/>
</dbReference>
<keyword evidence="7" id="KW-1185">Reference proteome</keyword>
<dbReference type="PANTHER" id="PTHR43537">
    <property type="entry name" value="TRANSCRIPTIONAL REGULATOR, GNTR FAMILY"/>
    <property type="match status" value="1"/>
</dbReference>
<dbReference type="EMBL" id="JACHCB010000011">
    <property type="protein sequence ID" value="MBB6111306.1"/>
    <property type="molecule type" value="Genomic_DNA"/>
</dbReference>
<evidence type="ECO:0000313" key="8">
    <source>
        <dbReference type="Proteomes" id="UP000548326"/>
    </source>
</evidence>
<dbReference type="RefSeq" id="WP_076375584.1">
    <property type="nucleotide sequence ID" value="NZ_FTMG01000011.1"/>
</dbReference>
<gene>
    <name evidence="6" type="ORF">HDF22_003717</name>
    <name evidence="5" type="ORF">HDF23_004074</name>
</gene>
<dbReference type="InterPro" id="IPR036388">
    <property type="entry name" value="WH-like_DNA-bd_sf"/>
</dbReference>
<dbReference type="SUPFAM" id="SSF48008">
    <property type="entry name" value="GntR ligand-binding domain-like"/>
    <property type="match status" value="1"/>
</dbReference>
<keyword evidence="1" id="KW-0805">Transcription regulation</keyword>
<dbReference type="PROSITE" id="PS50949">
    <property type="entry name" value="HTH_GNTR"/>
    <property type="match status" value="1"/>
</dbReference>
<protein>
    <submittedName>
        <fullName evidence="6">DNA-binding FadR family transcriptional regulator</fullName>
    </submittedName>
</protein>
<dbReference type="SUPFAM" id="SSF46785">
    <property type="entry name" value="Winged helix' DNA-binding domain"/>
    <property type="match status" value="1"/>
</dbReference>
<dbReference type="STRING" id="354630.SAMN05421821_111116"/>
<dbReference type="Pfam" id="PF00392">
    <property type="entry name" value="GntR"/>
    <property type="match status" value="1"/>
</dbReference>
<evidence type="ECO:0000313" key="6">
    <source>
        <dbReference type="EMBL" id="MBB6129586.1"/>
    </source>
</evidence>
<keyword evidence="2 6" id="KW-0238">DNA-binding</keyword>
<sequence>MDKKETLGSRVISQIRNDIAQGKFKLNEKIPAEPELMQLYGVGRSTIREAIKTLATAGILKVQQGSGTFVNSFISEQTIEQRLKNADFDQINAVRILLEGEIVRLAAQNRSEAHITQIEECLEKRKQAIQSEQRQACVDADVAFHMAIAHASLNNVLADLYESFTLIIRDFFSKRESQGISHFAMSHHLHEQLFKAIKAQKVKQAEQLIQQILNNNY</sequence>
<feature type="domain" description="HTH gntR-type" evidence="4">
    <location>
        <begin position="5"/>
        <end position="73"/>
    </location>
</feature>
<evidence type="ECO:0000256" key="3">
    <source>
        <dbReference type="ARBA" id="ARBA00023163"/>
    </source>
</evidence>
<evidence type="ECO:0000256" key="2">
    <source>
        <dbReference type="ARBA" id="ARBA00023125"/>
    </source>
</evidence>
<evidence type="ECO:0000313" key="7">
    <source>
        <dbReference type="Proteomes" id="UP000541583"/>
    </source>
</evidence>
<dbReference type="Gene3D" id="1.20.120.530">
    <property type="entry name" value="GntR ligand-binding domain-like"/>
    <property type="match status" value="1"/>
</dbReference>
<dbReference type="SMART" id="SM00895">
    <property type="entry name" value="FCD"/>
    <property type="match status" value="1"/>
</dbReference>
<dbReference type="InterPro" id="IPR011711">
    <property type="entry name" value="GntR_C"/>
</dbReference>
<dbReference type="GO" id="GO:0003700">
    <property type="term" value="F:DNA-binding transcription factor activity"/>
    <property type="evidence" value="ECO:0007669"/>
    <property type="project" value="InterPro"/>
</dbReference>
<name>A0A1N7DGV3_9SPHI</name>
<dbReference type="InterPro" id="IPR036390">
    <property type="entry name" value="WH_DNA-bd_sf"/>
</dbReference>
<dbReference type="OrthoDB" id="9799482at2"/>